<organism evidence="2 3">
    <name type="scientific">Acinetobacter phage Abp1</name>
    <dbReference type="NCBI Taxonomy" id="1235824"/>
    <lineage>
        <taxon>Viruses</taxon>
        <taxon>Duplodnaviria</taxon>
        <taxon>Heunggongvirae</taxon>
        <taxon>Uroviricota</taxon>
        <taxon>Caudoviricetes</taxon>
        <taxon>Autographivirales</taxon>
        <taxon>Autoscriptoviridae</taxon>
        <taxon>Beijerinckvirinae</taxon>
        <taxon>Friunavirus</taxon>
        <taxon>Friunavirus Abp1</taxon>
    </lineage>
</organism>
<protein>
    <submittedName>
        <fullName evidence="2">Uncharacterized protein</fullName>
    </submittedName>
</protein>
<dbReference type="RefSeq" id="YP_008058240.1">
    <property type="nucleotide sequence ID" value="NC_021316.1"/>
</dbReference>
<dbReference type="Proteomes" id="UP000013967">
    <property type="component" value="Segment"/>
</dbReference>
<name>R4IPT3_9CAUD</name>
<keyword evidence="1" id="KW-1133">Transmembrane helix</keyword>
<dbReference type="GeneID" id="16191500"/>
<accession>R4IPT3</accession>
<reference evidence="2 3" key="1">
    <citation type="journal article" date="2013" name="Curr. Microbiol.">
        <title>Characterization and Genome Sequencing of Phage Abp1, a New phiKMV-Like Virus Infecting Multidrug-Resistant Acinetobacter baumannii.</title>
        <authorList>
            <person name="Huang G."/>
            <person name="Le S."/>
            <person name="Peng Y."/>
            <person name="Zhao Y."/>
            <person name="Yin S."/>
            <person name="Zhang L."/>
            <person name="Yao X."/>
            <person name="Tan Y."/>
            <person name="Li M."/>
            <person name="Hu F."/>
        </authorList>
    </citation>
    <scope>NUCLEOTIDE SEQUENCE [LARGE SCALE GENOMIC DNA]</scope>
</reference>
<dbReference type="OrthoDB" id="16829at10239"/>
<dbReference type="EMBL" id="JX658790">
    <property type="protein sequence ID" value="AFV51023.1"/>
    <property type="molecule type" value="Genomic_DNA"/>
</dbReference>
<evidence type="ECO:0000313" key="2">
    <source>
        <dbReference type="EMBL" id="AFV51023.1"/>
    </source>
</evidence>
<keyword evidence="1" id="KW-0472">Membrane</keyword>
<evidence type="ECO:0000256" key="1">
    <source>
        <dbReference type="SAM" id="Phobius"/>
    </source>
</evidence>
<keyword evidence="1" id="KW-0812">Transmembrane</keyword>
<sequence>MGVAGATVTALVPSGKPLAERVISWIVGVILCSTFSANGLYRPYRQFDQLTYVIMKL</sequence>
<gene>
    <name evidence="2" type="ORF">Abp1_0048</name>
</gene>
<keyword evidence="3" id="KW-1185">Reference proteome</keyword>
<feature type="transmembrane region" description="Helical" evidence="1">
    <location>
        <begin position="22"/>
        <end position="41"/>
    </location>
</feature>
<evidence type="ECO:0000313" key="3">
    <source>
        <dbReference type="Proteomes" id="UP000013967"/>
    </source>
</evidence>
<proteinExistence type="predicted"/>
<dbReference type="KEGG" id="vg:16191500"/>